<evidence type="ECO:0000313" key="11">
    <source>
        <dbReference type="Proteomes" id="UP000501753"/>
    </source>
</evidence>
<evidence type="ECO:0000256" key="4">
    <source>
        <dbReference type="ARBA" id="ARBA00023163"/>
    </source>
</evidence>
<dbReference type="PANTHER" id="PTHR11019:SF199">
    <property type="entry name" value="HTH-TYPE TRANSCRIPTIONAL REGULATOR NIMR"/>
    <property type="match status" value="1"/>
</dbReference>
<dbReference type="SMART" id="SM00342">
    <property type="entry name" value="HTH_ARAC"/>
    <property type="match status" value="1"/>
</dbReference>
<reference evidence="8 10" key="2">
    <citation type="submission" date="2018-12" db="EMBL/GenBank/DDBJ databases">
        <title>Streptomyces griseoviridis F1-27 complete genome.</title>
        <authorList>
            <person name="Mariita R.M."/>
            <person name="Sello J.K."/>
        </authorList>
    </citation>
    <scope>NUCLEOTIDE SEQUENCE [LARGE SCALE GENOMIC DNA]</scope>
    <source>
        <strain evidence="8 10">F1-27</strain>
    </source>
</reference>
<dbReference type="OrthoDB" id="2039152at2"/>
<dbReference type="PANTHER" id="PTHR11019">
    <property type="entry name" value="HTH-TYPE TRANSCRIPTIONAL REGULATOR NIMR"/>
    <property type="match status" value="1"/>
</dbReference>
<evidence type="ECO:0000313" key="8">
    <source>
        <dbReference type="EMBL" id="AZS89280.1"/>
    </source>
</evidence>
<dbReference type="CDD" id="cd06124">
    <property type="entry name" value="cupin_NimR-like_N"/>
    <property type="match status" value="1"/>
</dbReference>
<evidence type="ECO:0000313" key="10">
    <source>
        <dbReference type="Proteomes" id="UP000271291"/>
    </source>
</evidence>
<keyword evidence="11" id="KW-1185">Reference proteome</keyword>
<dbReference type="Gene3D" id="2.60.120.10">
    <property type="entry name" value="Jelly Rolls"/>
    <property type="match status" value="1"/>
</dbReference>
<evidence type="ECO:0000256" key="5">
    <source>
        <dbReference type="ARBA" id="ARBA00074140"/>
    </source>
</evidence>
<dbReference type="Pfam" id="PF02311">
    <property type="entry name" value="AraC_binding"/>
    <property type="match status" value="1"/>
</dbReference>
<dbReference type="InterPro" id="IPR011051">
    <property type="entry name" value="RmlC_Cupin_sf"/>
</dbReference>
<dbReference type="InterPro" id="IPR009057">
    <property type="entry name" value="Homeodomain-like_sf"/>
</dbReference>
<dbReference type="KEGG" id="sgd:ELQ87_37310"/>
<dbReference type="PROSITE" id="PS00041">
    <property type="entry name" value="HTH_ARAC_FAMILY_1"/>
    <property type="match status" value="1"/>
</dbReference>
<dbReference type="SUPFAM" id="SSF46689">
    <property type="entry name" value="Homeodomain-like"/>
    <property type="match status" value="1"/>
</dbReference>
<dbReference type="Proteomes" id="UP000271291">
    <property type="component" value="Chromosome"/>
</dbReference>
<sequence length="251" mass="26973">MTQDNSIDFARFEMFRGQSFGRHAHDEHQLAWASSGVVMVGIEDRCWVLPPHLALWIPGGVRHTTAALRETVLQGVYLDPAGCPFTWTAPTVLAVSPLARHLIGYLAGEPSAAARAHAEAVLVEVLRPTDGAVFELPLPTDARAREVAGLLLDEPADPRGLDEFAHAIGSSARTLLRLFLAQTGMTFNQWRVHARLQAALVHLAEGEPVGRVAERVGYATPSAFVAAFRRVTGHTPAAYFAGSRSGAGVEG</sequence>
<gene>
    <name evidence="9" type="ORF">DDJ31_01925</name>
    <name evidence="8" type="ORF">ELQ87_37310</name>
</gene>
<reference evidence="9 11" key="1">
    <citation type="submission" date="2018-04" db="EMBL/GenBank/DDBJ databases">
        <title>Complete genome sequences of Streptomyces griseoviridis K61 and characterization of antagonistic properties of biological control agents.</title>
        <authorList>
            <person name="Mariita R.M."/>
            <person name="Sello J.K."/>
        </authorList>
    </citation>
    <scope>NUCLEOTIDE SEQUENCE [LARGE SCALE GENOMIC DNA]</scope>
    <source>
        <strain evidence="9 11">K61</strain>
    </source>
</reference>
<dbReference type="EMBL" id="CP034687">
    <property type="protein sequence ID" value="AZS89280.1"/>
    <property type="molecule type" value="Genomic_DNA"/>
</dbReference>
<keyword evidence="3" id="KW-0238">DNA-binding</keyword>
<keyword evidence="4" id="KW-0804">Transcription</keyword>
<keyword evidence="1" id="KW-0678">Repressor</keyword>
<proteinExistence type="predicted"/>
<evidence type="ECO:0000256" key="2">
    <source>
        <dbReference type="ARBA" id="ARBA00023015"/>
    </source>
</evidence>
<name>A0A3Q9KYZ2_STRGD</name>
<keyword evidence="2" id="KW-0805">Transcription regulation</keyword>
<dbReference type="Pfam" id="PF12833">
    <property type="entry name" value="HTH_18"/>
    <property type="match status" value="1"/>
</dbReference>
<dbReference type="Gene3D" id="1.10.10.60">
    <property type="entry name" value="Homeodomain-like"/>
    <property type="match status" value="1"/>
</dbReference>
<accession>A0A3Q9KYZ2</accession>
<dbReference type="EMBL" id="CP029078">
    <property type="protein sequence ID" value="QCN83878.1"/>
    <property type="molecule type" value="Genomic_DNA"/>
</dbReference>
<dbReference type="RefSeq" id="WP_127182050.1">
    <property type="nucleotide sequence ID" value="NZ_CP029078.1"/>
</dbReference>
<evidence type="ECO:0000256" key="6">
    <source>
        <dbReference type="ARBA" id="ARBA00079449"/>
    </source>
</evidence>
<protein>
    <recommendedName>
        <fullName evidence="5">HTH-type transcriptional regulator RipA</fullName>
    </recommendedName>
    <alternativeName>
        <fullName evidence="6">Repressor of iron proteins A</fullName>
    </alternativeName>
</protein>
<dbReference type="InterPro" id="IPR014710">
    <property type="entry name" value="RmlC-like_jellyroll"/>
</dbReference>
<dbReference type="InterPro" id="IPR018060">
    <property type="entry name" value="HTH_AraC"/>
</dbReference>
<dbReference type="AlphaFoldDB" id="A0A3Q9KYZ2"/>
<dbReference type="FunFam" id="1.10.10.60:FF:000132">
    <property type="entry name" value="AraC family transcriptional regulator"/>
    <property type="match status" value="1"/>
</dbReference>
<evidence type="ECO:0000256" key="3">
    <source>
        <dbReference type="ARBA" id="ARBA00023125"/>
    </source>
</evidence>
<evidence type="ECO:0000313" key="9">
    <source>
        <dbReference type="EMBL" id="QCN83878.1"/>
    </source>
</evidence>
<dbReference type="GO" id="GO:0043565">
    <property type="term" value="F:sequence-specific DNA binding"/>
    <property type="evidence" value="ECO:0007669"/>
    <property type="project" value="InterPro"/>
</dbReference>
<dbReference type="InterPro" id="IPR018062">
    <property type="entry name" value="HTH_AraC-typ_CS"/>
</dbReference>
<dbReference type="Proteomes" id="UP000501753">
    <property type="component" value="Chromosome"/>
</dbReference>
<dbReference type="GO" id="GO:0003700">
    <property type="term" value="F:DNA-binding transcription factor activity"/>
    <property type="evidence" value="ECO:0007669"/>
    <property type="project" value="InterPro"/>
</dbReference>
<dbReference type="SUPFAM" id="SSF51182">
    <property type="entry name" value="RmlC-like cupins"/>
    <property type="match status" value="1"/>
</dbReference>
<dbReference type="InterPro" id="IPR003313">
    <property type="entry name" value="AraC-bd"/>
</dbReference>
<dbReference type="PROSITE" id="PS01124">
    <property type="entry name" value="HTH_ARAC_FAMILY_2"/>
    <property type="match status" value="1"/>
</dbReference>
<feature type="domain" description="HTH araC/xylS-type" evidence="7">
    <location>
        <begin position="145"/>
        <end position="242"/>
    </location>
</feature>
<evidence type="ECO:0000256" key="1">
    <source>
        <dbReference type="ARBA" id="ARBA00022491"/>
    </source>
</evidence>
<evidence type="ECO:0000259" key="7">
    <source>
        <dbReference type="PROSITE" id="PS01124"/>
    </source>
</evidence>
<organism evidence="8 10">
    <name type="scientific">Streptomyces griseoviridis</name>
    <dbReference type="NCBI Taxonomy" id="45398"/>
    <lineage>
        <taxon>Bacteria</taxon>
        <taxon>Bacillati</taxon>
        <taxon>Actinomycetota</taxon>
        <taxon>Actinomycetes</taxon>
        <taxon>Kitasatosporales</taxon>
        <taxon>Streptomycetaceae</taxon>
        <taxon>Streptomyces</taxon>
    </lineage>
</organism>